<protein>
    <recommendedName>
        <fullName evidence="4">ABC-2 type transporter domain-containing protein</fullName>
    </recommendedName>
</protein>
<dbReference type="AlphaFoldDB" id="A0A6C2YLL8"/>
<gene>
    <name evidence="2" type="ORF">GMBLW1_17490</name>
</gene>
<dbReference type="EMBL" id="LR593887">
    <property type="protein sequence ID" value="VTS00720.1"/>
    <property type="molecule type" value="Genomic_DNA"/>
</dbReference>
<sequence length="455" mass="50904">MRASIVRLIAGREMRDLLRDRRTLFLVFGMPILLYPIFFGISIFLARSLGEQVTIIGVVGSEFLPPEWDRREPEPVSVLVGGLGQAERQRQSPDYPTIAFLLESRDQDNMLDLEATRTFRLAKLTSDDVAPLDAREVDVIVVIPETLQADLLAFRKPTIRVLGRPGDDVSKIGIRRVVGSLNDWALAIREIRFQRKGLPADFDDVLVIDDPIENRPALERTVEELRDSLVKFLPFLIIMWTMAGALHPAIDLTAGEKERGTMETLLISPAERLEIVAGKFLATCLFSYVSAVVNVVALAAGMMVLSLFLPNTLLSVPGLMWSLLFAVPLAMLFAAVSISLGTYARSTKEGQYYLIPLFMVTMPLAFYAMTPGMMLTWSNSLIPITGISLLLQSLMSPVPGPMPWGFFVPVTLSLAVSIALSLFWAVRQFRQESVLFREAEQFNLFAWIRQKLQDR</sequence>
<dbReference type="PANTHER" id="PTHR43471">
    <property type="entry name" value="ABC TRANSPORTER PERMEASE"/>
    <property type="match status" value="1"/>
</dbReference>
<dbReference type="RefSeq" id="WP_162657408.1">
    <property type="nucleotide sequence ID" value="NZ_LR593887.1"/>
</dbReference>
<dbReference type="Pfam" id="PF12679">
    <property type="entry name" value="ABC2_membrane_2"/>
    <property type="match status" value="1"/>
</dbReference>
<name>A0A6C2YLL8_9BACT</name>
<dbReference type="GO" id="GO:0005886">
    <property type="term" value="C:plasma membrane"/>
    <property type="evidence" value="ECO:0007669"/>
    <property type="project" value="UniProtKB-SubCell"/>
</dbReference>
<dbReference type="FunCoup" id="A0A6C2YLL8">
    <property type="interactions" value="271"/>
</dbReference>
<feature type="transmembrane region" description="Helical" evidence="1">
    <location>
        <begin position="404"/>
        <end position="426"/>
    </location>
</feature>
<dbReference type="EMBL" id="LR586016">
    <property type="protein sequence ID" value="VIP02211.1"/>
    <property type="molecule type" value="Genomic_DNA"/>
</dbReference>
<proteinExistence type="predicted"/>
<organism evidence="2">
    <name type="scientific">Tuwongella immobilis</name>
    <dbReference type="NCBI Taxonomy" id="692036"/>
    <lineage>
        <taxon>Bacteria</taxon>
        <taxon>Pseudomonadati</taxon>
        <taxon>Planctomycetota</taxon>
        <taxon>Planctomycetia</taxon>
        <taxon>Gemmatales</taxon>
        <taxon>Gemmataceae</taxon>
        <taxon>Tuwongella</taxon>
    </lineage>
</organism>
<evidence type="ECO:0008006" key="4">
    <source>
        <dbReference type="Google" id="ProtNLM"/>
    </source>
</evidence>
<evidence type="ECO:0000256" key="1">
    <source>
        <dbReference type="SAM" id="Phobius"/>
    </source>
</evidence>
<keyword evidence="1" id="KW-0472">Membrane</keyword>
<evidence type="ECO:0000313" key="3">
    <source>
        <dbReference type="Proteomes" id="UP000464378"/>
    </source>
</evidence>
<evidence type="ECO:0000313" key="2">
    <source>
        <dbReference type="EMBL" id="VIP02211.1"/>
    </source>
</evidence>
<dbReference type="GO" id="GO:0140359">
    <property type="term" value="F:ABC-type transporter activity"/>
    <property type="evidence" value="ECO:0007669"/>
    <property type="project" value="InterPro"/>
</dbReference>
<keyword evidence="3" id="KW-1185">Reference proteome</keyword>
<accession>A0A6C2YLL8</accession>
<dbReference type="KEGG" id="tim:GMBLW1_17490"/>
<keyword evidence="1" id="KW-0812">Transmembrane</keyword>
<feature type="transmembrane region" description="Helical" evidence="1">
    <location>
        <begin position="229"/>
        <end position="250"/>
    </location>
</feature>
<dbReference type="Proteomes" id="UP000464378">
    <property type="component" value="Chromosome"/>
</dbReference>
<feature type="transmembrane region" description="Helical" evidence="1">
    <location>
        <begin position="24"/>
        <end position="46"/>
    </location>
</feature>
<feature type="transmembrane region" description="Helical" evidence="1">
    <location>
        <begin position="350"/>
        <end position="369"/>
    </location>
</feature>
<reference evidence="2" key="1">
    <citation type="submission" date="2019-04" db="EMBL/GenBank/DDBJ databases">
        <authorList>
            <consortium name="Science for Life Laboratories"/>
        </authorList>
    </citation>
    <scope>NUCLEOTIDE SEQUENCE</scope>
    <source>
        <strain evidence="2">MBLW1</strain>
    </source>
</reference>
<feature type="transmembrane region" description="Helical" evidence="1">
    <location>
        <begin position="321"/>
        <end position="344"/>
    </location>
</feature>
<feature type="transmembrane region" description="Helical" evidence="1">
    <location>
        <begin position="285"/>
        <end position="309"/>
    </location>
</feature>
<dbReference type="InParanoid" id="A0A6C2YLL8"/>
<keyword evidence="1" id="KW-1133">Transmembrane helix</keyword>
<dbReference type="PANTHER" id="PTHR43471:SF3">
    <property type="entry name" value="ABC TRANSPORTER PERMEASE PROTEIN NATB"/>
    <property type="match status" value="1"/>
</dbReference>